<accession>A0ACC7R816</accession>
<dbReference type="EMBL" id="JAVHXJ020000002">
    <property type="protein sequence ID" value="MGI1896090.1"/>
    <property type="molecule type" value="Genomic_DNA"/>
</dbReference>
<name>A0ACC7R816_9VIBR</name>
<reference evidence="1" key="1">
    <citation type="submission" date="2024-11" db="EMBL/GenBank/DDBJ databases">
        <title>Identification of new Vibrio campbellii strains harboring the pVA1 plasmid isolated from Penaeus vannamei postlarvae affected by outbreaks of acute hepatopancreatic necrosis disease (AHPND) in Mexico.</title>
        <authorList>
            <person name="Gomez-Gil B."/>
            <person name="Enciso-Ibarra J."/>
        </authorList>
    </citation>
    <scope>NUCLEOTIDE SEQUENCE</scope>
    <source>
        <strain evidence="1">M270204</strain>
    </source>
</reference>
<keyword evidence="1" id="KW-0328">Glycosyltransferase</keyword>
<comment type="caution">
    <text evidence="1">The sequence shown here is derived from an EMBL/GenBank/DDBJ whole genome shotgun (WGS) entry which is preliminary data.</text>
</comment>
<keyword evidence="1" id="KW-0808">Transferase</keyword>
<sequence length="375" mass="42019">MNKKILHVQLLPLLSGVQRVSLDELRHFPGYERHLVVKEEGPLTIAARNEGIHIHCINDLTRTIKPLSDFFALIKLYRLIKSKNFDIVHTHSSKTGILGRIAARLAGTRFIAHTVHGFAFDSTNSKFAKLLYKYMETIGAYCSDVLICLHDEDKKIALTELKVPEEKIKVIPNAIDVDKFKPAENNSSRHLNKFLSIPNDSFLVGMTGRLWEQKNPILLLESIADIIKGDGKLHLVYFGDGPYLSKLKILAEKYGIEENIHLPGWVDDVSLYLNNLDVFVLPSLWEGMPLAILEASSCGVPSIVSDIPGNKSLIANGVNGLVFESGSKSSLHKSLNKMIYDNHLRASMSVASRSMVEEKHDLRSRNAILKAMYEQ</sequence>
<organism evidence="1 2">
    <name type="scientific">Vibrio campbellii</name>
    <dbReference type="NCBI Taxonomy" id="680"/>
    <lineage>
        <taxon>Bacteria</taxon>
        <taxon>Pseudomonadati</taxon>
        <taxon>Pseudomonadota</taxon>
        <taxon>Gammaproteobacteria</taxon>
        <taxon>Vibrionales</taxon>
        <taxon>Vibrionaceae</taxon>
        <taxon>Vibrio</taxon>
    </lineage>
</organism>
<dbReference type="EC" id="2.4.-.-" evidence="1"/>
<gene>
    <name evidence="1" type="ORF">REH74_001050</name>
</gene>
<dbReference type="Proteomes" id="UP001354073">
    <property type="component" value="Unassembled WGS sequence"/>
</dbReference>
<evidence type="ECO:0000313" key="1">
    <source>
        <dbReference type="EMBL" id="MGI1896090.1"/>
    </source>
</evidence>
<protein>
    <submittedName>
        <fullName evidence="1">Glycosyltransferase family 4 protein</fullName>
        <ecNumber evidence="1">2.4.-.-</ecNumber>
    </submittedName>
</protein>
<evidence type="ECO:0000313" key="2">
    <source>
        <dbReference type="Proteomes" id="UP001354073"/>
    </source>
</evidence>
<proteinExistence type="predicted"/>